<comment type="subcellular location">
    <subcellularLocation>
        <location evidence="1">Cell inner membrane</location>
        <topology evidence="1">Multi-pass membrane protein</topology>
    </subcellularLocation>
    <subcellularLocation>
        <location evidence="11">Cell membrane</location>
        <topology evidence="11">Multi-pass membrane protein</topology>
    </subcellularLocation>
</comment>
<keyword evidence="5" id="KW-0997">Cell inner membrane</keyword>
<organism evidence="13 14">
    <name type="scientific">Pseudosulfitobacter pseudonitzschiae</name>
    <dbReference type="NCBI Taxonomy" id="1402135"/>
    <lineage>
        <taxon>Bacteria</taxon>
        <taxon>Pseudomonadati</taxon>
        <taxon>Pseudomonadota</taxon>
        <taxon>Alphaproteobacteria</taxon>
        <taxon>Rhodobacterales</taxon>
        <taxon>Roseobacteraceae</taxon>
        <taxon>Pseudosulfitobacter</taxon>
    </lineage>
</organism>
<dbReference type="SUPFAM" id="SSF161098">
    <property type="entry name" value="MetI-like"/>
    <property type="match status" value="1"/>
</dbReference>
<evidence type="ECO:0000256" key="1">
    <source>
        <dbReference type="ARBA" id="ARBA00004429"/>
    </source>
</evidence>
<dbReference type="Gene3D" id="1.10.3720.10">
    <property type="entry name" value="MetI-like"/>
    <property type="match status" value="1"/>
</dbReference>
<dbReference type="GO" id="GO:0005886">
    <property type="term" value="C:plasma membrane"/>
    <property type="evidence" value="ECO:0007669"/>
    <property type="project" value="UniProtKB-SubCell"/>
</dbReference>
<dbReference type="eggNOG" id="COG1177">
    <property type="taxonomic scope" value="Bacteria"/>
</dbReference>
<dbReference type="KEGG" id="spse:SULPSESMR1_01451"/>
<feature type="transmembrane region" description="Helical" evidence="11">
    <location>
        <begin position="111"/>
        <end position="132"/>
    </location>
</feature>
<keyword evidence="4" id="KW-1003">Cell membrane</keyword>
<keyword evidence="6 11" id="KW-0812">Transmembrane</keyword>
<dbReference type="GO" id="GO:0055085">
    <property type="term" value="P:transmembrane transport"/>
    <property type="evidence" value="ECO:0007669"/>
    <property type="project" value="InterPro"/>
</dbReference>
<dbReference type="InterPro" id="IPR000515">
    <property type="entry name" value="MetI-like"/>
</dbReference>
<dbReference type="InterPro" id="IPR035906">
    <property type="entry name" value="MetI-like_sf"/>
</dbReference>
<dbReference type="OrthoDB" id="9782004at2"/>
<keyword evidence="3 11" id="KW-0813">Transport</keyword>
<sequence length="266" mass="29326">MAKRFDIQHMPGFKTIAAVTFVLLYMPIFLLVIYSFNSGTSIAIWEGFSWRWYVSAWDNQQVQEATVRSLVIAFWASGISTTLAVLAALATTRTRKFKGQSVVFAMINQPLMVPEIVTAVALLIFFAMIKVATGYTGLLYLIIAHTAFCIPFAYLPIRARLIGMDLALEQAAADLYAPPFRVFTRITLPQLWPGILAGAMLAFVISLDDVVITEFVKSAGQDTLPTYMLGQLRRVVTPEVNAISTVLLGISVTMVVAFTALSKLKT</sequence>
<dbReference type="CDD" id="cd06261">
    <property type="entry name" value="TM_PBP2"/>
    <property type="match status" value="1"/>
</dbReference>
<gene>
    <name evidence="13" type="primary">ydcV</name>
    <name evidence="13" type="ORF">SULPSESMR1_01451</name>
</gene>
<evidence type="ECO:0000256" key="7">
    <source>
        <dbReference type="ARBA" id="ARBA00022989"/>
    </source>
</evidence>
<evidence type="ECO:0000256" key="3">
    <source>
        <dbReference type="ARBA" id="ARBA00022448"/>
    </source>
</evidence>
<name>A0A221K0A3_9RHOB</name>
<dbReference type="InterPro" id="IPR051789">
    <property type="entry name" value="Bact_Polyamine_Transport"/>
</dbReference>
<evidence type="ECO:0000256" key="8">
    <source>
        <dbReference type="ARBA" id="ARBA00023136"/>
    </source>
</evidence>
<feature type="transmembrane region" description="Helical" evidence="11">
    <location>
        <begin position="70"/>
        <end position="90"/>
    </location>
</feature>
<evidence type="ECO:0000259" key="12">
    <source>
        <dbReference type="PROSITE" id="PS50928"/>
    </source>
</evidence>
<dbReference type="EMBL" id="CP022415">
    <property type="protein sequence ID" value="ASM72267.1"/>
    <property type="molecule type" value="Genomic_DNA"/>
</dbReference>
<evidence type="ECO:0000313" key="14">
    <source>
        <dbReference type="Proteomes" id="UP000199754"/>
    </source>
</evidence>
<proteinExistence type="inferred from homology"/>
<dbReference type="Proteomes" id="UP000199754">
    <property type="component" value="Chromosome"/>
</dbReference>
<dbReference type="AlphaFoldDB" id="A0A221K0A3"/>
<dbReference type="Pfam" id="PF00528">
    <property type="entry name" value="BPD_transp_1"/>
    <property type="match status" value="1"/>
</dbReference>
<keyword evidence="8 11" id="KW-0472">Membrane</keyword>
<feature type="transmembrane region" description="Helical" evidence="11">
    <location>
        <begin position="12"/>
        <end position="36"/>
    </location>
</feature>
<evidence type="ECO:0000256" key="11">
    <source>
        <dbReference type="RuleBase" id="RU363032"/>
    </source>
</evidence>
<feature type="transmembrane region" description="Helical" evidence="11">
    <location>
        <begin position="242"/>
        <end position="261"/>
    </location>
</feature>
<dbReference type="PROSITE" id="PS50928">
    <property type="entry name" value="ABC_TM1"/>
    <property type="match status" value="1"/>
</dbReference>
<dbReference type="RefSeq" id="WP_089420203.1">
    <property type="nucleotide sequence ID" value="NZ_CP022415.1"/>
</dbReference>
<evidence type="ECO:0000256" key="9">
    <source>
        <dbReference type="ARBA" id="ARBA00037216"/>
    </source>
</evidence>
<evidence type="ECO:0000256" key="4">
    <source>
        <dbReference type="ARBA" id="ARBA00022475"/>
    </source>
</evidence>
<accession>A0A221K0A3</accession>
<evidence type="ECO:0000256" key="5">
    <source>
        <dbReference type="ARBA" id="ARBA00022519"/>
    </source>
</evidence>
<keyword evidence="7 11" id="KW-1133">Transmembrane helix</keyword>
<dbReference type="STRING" id="1402135.SAMN05444149_101696"/>
<comment type="function">
    <text evidence="9">Required for the activity of the bacterial periplasmic transport system of putrescine and spermidine.</text>
</comment>
<protein>
    <recommendedName>
        <fullName evidence="10">Spermidine/putrescine transport system permease protein PotC</fullName>
    </recommendedName>
</protein>
<evidence type="ECO:0000256" key="2">
    <source>
        <dbReference type="ARBA" id="ARBA00007069"/>
    </source>
</evidence>
<evidence type="ECO:0000256" key="10">
    <source>
        <dbReference type="ARBA" id="ARBA00039580"/>
    </source>
</evidence>
<comment type="similarity">
    <text evidence="2">Belongs to the binding-protein-dependent transport system permease family. CysTW subfamily.</text>
</comment>
<reference evidence="13 14" key="1">
    <citation type="submission" date="2017-07" db="EMBL/GenBank/DDBJ databases">
        <title>Genome Sequence of Sulfitobacter pseudonitzschiae Strain SMR1 Isolated from a culture of the Diatom Skeletonema marinoi.</title>
        <authorList>
            <person name="Topel M."/>
            <person name="Pinder M.I.M."/>
            <person name="Johansson O.N."/>
            <person name="Kourtchenko O."/>
            <person name="Godhe A."/>
            <person name="Clarke A.K."/>
        </authorList>
    </citation>
    <scope>NUCLEOTIDE SEQUENCE [LARGE SCALE GENOMIC DNA]</scope>
    <source>
        <strain evidence="13 14">SMR1</strain>
    </source>
</reference>
<feature type="domain" description="ABC transmembrane type-1" evidence="12">
    <location>
        <begin position="66"/>
        <end position="258"/>
    </location>
</feature>
<evidence type="ECO:0000256" key="6">
    <source>
        <dbReference type="ARBA" id="ARBA00022692"/>
    </source>
</evidence>
<feature type="transmembrane region" description="Helical" evidence="11">
    <location>
        <begin position="138"/>
        <end position="157"/>
    </location>
</feature>
<dbReference type="PANTHER" id="PTHR43848:SF5">
    <property type="entry name" value="SPERMIDINE_PUTRESCINE TRANSPORT SYSTEM PERMEASE PROTEIN POTC"/>
    <property type="match status" value="1"/>
</dbReference>
<evidence type="ECO:0000313" key="13">
    <source>
        <dbReference type="EMBL" id="ASM72267.1"/>
    </source>
</evidence>
<keyword evidence="14" id="KW-1185">Reference proteome</keyword>
<dbReference type="PANTHER" id="PTHR43848">
    <property type="entry name" value="PUTRESCINE TRANSPORT SYSTEM PERMEASE PROTEIN POTI"/>
    <property type="match status" value="1"/>
</dbReference>
<feature type="transmembrane region" description="Helical" evidence="11">
    <location>
        <begin position="191"/>
        <end position="207"/>
    </location>
</feature>